<evidence type="ECO:0000313" key="1">
    <source>
        <dbReference type="EMBL" id="KAK9753088.1"/>
    </source>
</evidence>
<accession>A0AAW1N1P8</accession>
<dbReference type="EMBL" id="JASPKY010000015">
    <property type="protein sequence ID" value="KAK9753088.1"/>
    <property type="molecule type" value="Genomic_DNA"/>
</dbReference>
<comment type="caution">
    <text evidence="1">The sequence shown here is derived from an EMBL/GenBank/DDBJ whole genome shotgun (WGS) entry which is preliminary data.</text>
</comment>
<organism evidence="1 2">
    <name type="scientific">Popillia japonica</name>
    <name type="common">Japanese beetle</name>
    <dbReference type="NCBI Taxonomy" id="7064"/>
    <lineage>
        <taxon>Eukaryota</taxon>
        <taxon>Metazoa</taxon>
        <taxon>Ecdysozoa</taxon>
        <taxon>Arthropoda</taxon>
        <taxon>Hexapoda</taxon>
        <taxon>Insecta</taxon>
        <taxon>Pterygota</taxon>
        <taxon>Neoptera</taxon>
        <taxon>Endopterygota</taxon>
        <taxon>Coleoptera</taxon>
        <taxon>Polyphaga</taxon>
        <taxon>Scarabaeiformia</taxon>
        <taxon>Scarabaeidae</taxon>
        <taxon>Rutelinae</taxon>
        <taxon>Popillia</taxon>
    </lineage>
</organism>
<keyword evidence="2" id="KW-1185">Reference proteome</keyword>
<protein>
    <submittedName>
        <fullName evidence="1">Uncharacterized protein</fullName>
    </submittedName>
</protein>
<dbReference type="Proteomes" id="UP001458880">
    <property type="component" value="Unassembled WGS sequence"/>
</dbReference>
<name>A0AAW1N1P8_POPJA</name>
<reference evidence="1 2" key="1">
    <citation type="journal article" date="2024" name="BMC Genomics">
        <title>De novo assembly and annotation of Popillia japonica's genome with initial clues to its potential as an invasive pest.</title>
        <authorList>
            <person name="Cucini C."/>
            <person name="Boschi S."/>
            <person name="Funari R."/>
            <person name="Cardaioli E."/>
            <person name="Iannotti N."/>
            <person name="Marturano G."/>
            <person name="Paoli F."/>
            <person name="Bruttini M."/>
            <person name="Carapelli A."/>
            <person name="Frati F."/>
            <person name="Nardi F."/>
        </authorList>
    </citation>
    <scope>NUCLEOTIDE SEQUENCE [LARGE SCALE GENOMIC DNA]</scope>
    <source>
        <strain evidence="1">DMR45628</strain>
    </source>
</reference>
<sequence>MPLIVVRAFDAIKHIGTEGNEVKQTTMNAVWWKLCPGMVQRREWEQIMADTVVELTQELQQTTETCVQLATKLKLEADNAGFNELILTHAEQFTNDDLIDLEAFRQFEQNSIIAPTLDDLQPRD</sequence>
<dbReference type="AlphaFoldDB" id="A0AAW1N1P8"/>
<gene>
    <name evidence="1" type="ORF">QE152_g3715</name>
</gene>
<evidence type="ECO:0000313" key="2">
    <source>
        <dbReference type="Proteomes" id="UP001458880"/>
    </source>
</evidence>
<proteinExistence type="predicted"/>